<dbReference type="AlphaFoldDB" id="A0A9P4WGG8"/>
<dbReference type="PANTHER" id="PTHR11203">
    <property type="entry name" value="CLEAVAGE AND POLYADENYLATION SPECIFICITY FACTOR FAMILY MEMBER"/>
    <property type="match status" value="1"/>
</dbReference>
<keyword evidence="16" id="KW-1185">Reference proteome</keyword>
<dbReference type="Gene3D" id="3.60.15.10">
    <property type="entry name" value="Ribonuclease Z/Hydroxyacylglutathione hydrolase-like"/>
    <property type="match status" value="1"/>
</dbReference>
<evidence type="ECO:0000313" key="16">
    <source>
        <dbReference type="Proteomes" id="UP000758155"/>
    </source>
</evidence>
<dbReference type="Proteomes" id="UP000758155">
    <property type="component" value="Unassembled WGS sequence"/>
</dbReference>
<dbReference type="SUPFAM" id="SSF56281">
    <property type="entry name" value="Metallo-hydrolase/oxidoreductase"/>
    <property type="match status" value="1"/>
</dbReference>
<comment type="similarity">
    <text evidence="2">Belongs to the metallo-beta-lactamase superfamily. RNA-metabolizing metallo-beta-lactamase-like family. CPSF2/YSH1 subfamily.</text>
</comment>
<keyword evidence="7" id="KW-0378">Hydrolase</keyword>
<feature type="region of interest" description="Disordered" evidence="11">
    <location>
        <begin position="931"/>
        <end position="957"/>
    </location>
</feature>
<dbReference type="InterPro" id="IPR036866">
    <property type="entry name" value="RibonucZ/Hydroxyglut_hydro"/>
</dbReference>
<feature type="domain" description="Beta-Casp" evidence="13">
    <location>
        <begin position="263"/>
        <end position="397"/>
    </location>
</feature>
<dbReference type="InterPro" id="IPR050698">
    <property type="entry name" value="MBL"/>
</dbReference>
<feature type="compositionally biased region" description="Polar residues" evidence="11">
    <location>
        <begin position="897"/>
        <end position="908"/>
    </location>
</feature>
<dbReference type="GO" id="GO:0003723">
    <property type="term" value="F:RNA binding"/>
    <property type="evidence" value="ECO:0007669"/>
    <property type="project" value="TreeGrafter"/>
</dbReference>
<keyword evidence="8" id="KW-0862">Zinc</keyword>
<dbReference type="PANTHER" id="PTHR11203:SF11">
    <property type="entry name" value="CLEAVAGE AND POLYADENYLATION SPECIFICITY FACTOR SUBUNIT 3"/>
    <property type="match status" value="1"/>
</dbReference>
<evidence type="ECO:0000259" key="13">
    <source>
        <dbReference type="SMART" id="SM01027"/>
    </source>
</evidence>
<reference evidence="15" key="1">
    <citation type="submission" date="2019-04" db="EMBL/GenBank/DDBJ databases">
        <title>Sequencing of skin fungus with MAO and IRED activity.</title>
        <authorList>
            <person name="Marsaioli A.J."/>
            <person name="Bonatto J.M.C."/>
            <person name="Reis Junior O."/>
        </authorList>
    </citation>
    <scope>NUCLEOTIDE SEQUENCE</scope>
    <source>
        <strain evidence="15">28M1</strain>
    </source>
</reference>
<proteinExistence type="inferred from homology"/>
<feature type="compositionally biased region" description="Low complexity" evidence="11">
    <location>
        <begin position="873"/>
        <end position="895"/>
    </location>
</feature>
<dbReference type="GO" id="GO:0005847">
    <property type="term" value="C:mRNA cleavage and polyadenylation specificity factor complex"/>
    <property type="evidence" value="ECO:0007669"/>
    <property type="project" value="TreeGrafter"/>
</dbReference>
<comment type="subcellular location">
    <subcellularLocation>
        <location evidence="1">Nucleus</location>
    </subcellularLocation>
</comment>
<evidence type="ECO:0000256" key="9">
    <source>
        <dbReference type="ARBA" id="ARBA00023242"/>
    </source>
</evidence>
<feature type="domain" description="Metallo-beta-lactamase" evidence="12">
    <location>
        <begin position="36"/>
        <end position="229"/>
    </location>
</feature>
<keyword evidence="4" id="KW-0540">Nuclease</keyword>
<gene>
    <name evidence="15" type="primary">YSH1</name>
    <name evidence="15" type="ORF">E8E12_002093</name>
</gene>
<feature type="region of interest" description="Disordered" evidence="11">
    <location>
        <begin position="703"/>
        <end position="732"/>
    </location>
</feature>
<evidence type="ECO:0000256" key="5">
    <source>
        <dbReference type="ARBA" id="ARBA00022723"/>
    </source>
</evidence>
<dbReference type="Pfam" id="PF16661">
    <property type="entry name" value="Lactamase_B_6"/>
    <property type="match status" value="1"/>
</dbReference>
<evidence type="ECO:0000256" key="8">
    <source>
        <dbReference type="ARBA" id="ARBA00022833"/>
    </source>
</evidence>
<protein>
    <submittedName>
        <fullName evidence="15">Endoribonuclease ysh1</fullName>
    </submittedName>
</protein>
<dbReference type="CDD" id="cd16292">
    <property type="entry name" value="CPSF3-like_MBL-fold"/>
    <property type="match status" value="1"/>
</dbReference>
<dbReference type="InterPro" id="IPR001279">
    <property type="entry name" value="Metallo-B-lactamas"/>
</dbReference>
<evidence type="ECO:0000256" key="3">
    <source>
        <dbReference type="ARBA" id="ARBA00022664"/>
    </source>
</evidence>
<dbReference type="GO" id="GO:0004521">
    <property type="term" value="F:RNA endonuclease activity"/>
    <property type="evidence" value="ECO:0007669"/>
    <property type="project" value="TreeGrafter"/>
</dbReference>
<comment type="caution">
    <text evidence="15">The sequence shown here is derived from an EMBL/GenBank/DDBJ whole genome shotgun (WGS) entry which is preliminary data.</text>
</comment>
<dbReference type="InterPro" id="IPR021718">
    <property type="entry name" value="CPSF73-100_C"/>
</dbReference>
<dbReference type="SMART" id="SM00849">
    <property type="entry name" value="Lactamase_B"/>
    <property type="match status" value="1"/>
</dbReference>
<feature type="region of interest" description="Disordered" evidence="11">
    <location>
        <begin position="870"/>
        <end position="908"/>
    </location>
</feature>
<name>A0A9P4WGG8_9PLEO</name>
<dbReference type="SMART" id="SM01027">
    <property type="entry name" value="Beta-Casp"/>
    <property type="match status" value="1"/>
</dbReference>
<dbReference type="GO" id="GO:0046872">
    <property type="term" value="F:metal ion binding"/>
    <property type="evidence" value="ECO:0007669"/>
    <property type="project" value="UniProtKB-KW"/>
</dbReference>
<feature type="domain" description="Pre-mRNA 3'-end-processing endonuclease polyadenylation factor C-term" evidence="14">
    <location>
        <begin position="560"/>
        <end position="809"/>
    </location>
</feature>
<keyword evidence="9" id="KW-0539">Nucleus</keyword>
<accession>A0A9P4WGG8</accession>
<evidence type="ECO:0000256" key="10">
    <source>
        <dbReference type="ARBA" id="ARBA00024826"/>
    </source>
</evidence>
<dbReference type="FunFam" id="3.60.15.10:FF:000001">
    <property type="entry name" value="Cleavage and polyadenylation specificity factor"/>
    <property type="match status" value="1"/>
</dbReference>
<keyword evidence="3" id="KW-0507">mRNA processing</keyword>
<sequence>MASKRKHAAMEPEDVEPIDPADELMFLCLGGGNEVGRSCHILQYKGKTVMLDAGMHPAYEGLSAMPFYDDFDLSTVDVLLISHFHVDHAASLPYVLAKTNFKGRVFMTHPTKAIYKWLIQDSVRVGNMSSSSETKIQMYTEQDHLNTFPMIESIDFYTTHTVSGIRITPYPAGHVLGAAMFLIEIAGLKILFTGDYSREDDRHLVSASVPKEVKIDVLITESTFGISTHTPRAEREAQLMKAVTDILNRGGRALLPVFALGRAQELLLILDEYWGKHPQYQKVPIYYNSSLARRCMQVYQTYVGAMNDNIKRLTKQRFAEAEAEGDVGRRGAWDLRFVRSLKNLERFDDMSGCVMLASPGMMQSGTSRELLERWAPDPRNGVIITGYSVEGTMAKQIVHEPEQIPAIMTRAANNRRVGQRENEQIMIPRRCTVQEYSFAAHVDGKENMEFVQEVAAPVVVSPYLLLVQKIKLTSERILVHGEKGNMTRLKSKLLGFNAHKAVPTKIYSPANCEELRIPFKTDKIAKVVGSLAAIQPPLPRSLKSPDEDDESEQTREENENPALISGVLIQNDFKISLMAPEDLKEYAGLTTTTIVCRQHLTLSAAGTELIRWALEGTFGAIKEAEITDDAVEGKEINGDGIKEDADEDISRTSTQFTVMECIDVLVKPGGHVEVSWEGNVINDGIADAVLAVLFTVESSPAAVRQSSRQHSHSHAHPEKPKEAKHHPHATSDPSTRLARLMLFLEAQFGEEAVSPIPYPRSSALNPSNATNGIEPANTDGGGMDEGSANEISAEDKAALQRLHSLGIPVPGIEIKFDRFVARLPEGSNKVWLQDTSTPSISHTLALYKLCQPFSHHTYLAYLLTQLRQPPHYRSSTKPTMSTPSSSSSRSSSITMAGEQTRQATPPSNSFMAALKKPFQGWSKELLRARDNDDDDYNFASGIRRGAHLYSKPQKDDA</sequence>
<keyword evidence="6" id="KW-0255">Endonuclease</keyword>
<evidence type="ECO:0000256" key="7">
    <source>
        <dbReference type="ARBA" id="ARBA00022801"/>
    </source>
</evidence>
<dbReference type="Pfam" id="PF10996">
    <property type="entry name" value="Beta-Casp"/>
    <property type="match status" value="1"/>
</dbReference>
<comment type="function">
    <text evidence="10">Component of the cleavage factor I (CF I) involved in pre-mRNA 3'-end processing.</text>
</comment>
<evidence type="ECO:0000256" key="11">
    <source>
        <dbReference type="SAM" id="MobiDB-lite"/>
    </source>
</evidence>
<evidence type="ECO:0000313" key="15">
    <source>
        <dbReference type="EMBL" id="KAF3031796.1"/>
    </source>
</evidence>
<evidence type="ECO:0000259" key="12">
    <source>
        <dbReference type="SMART" id="SM00849"/>
    </source>
</evidence>
<evidence type="ECO:0000256" key="6">
    <source>
        <dbReference type="ARBA" id="ARBA00022759"/>
    </source>
</evidence>
<dbReference type="SMART" id="SM01098">
    <property type="entry name" value="CPSF73-100_C"/>
    <property type="match status" value="1"/>
</dbReference>
<dbReference type="Gene3D" id="3.40.50.10890">
    <property type="match status" value="1"/>
</dbReference>
<dbReference type="OrthoDB" id="10249535at2759"/>
<dbReference type="FunFam" id="3.40.50.10890:FF:000004">
    <property type="entry name" value="Cleavage and polyadenylation specifity factor"/>
    <property type="match status" value="1"/>
</dbReference>
<evidence type="ECO:0000256" key="1">
    <source>
        <dbReference type="ARBA" id="ARBA00004123"/>
    </source>
</evidence>
<evidence type="ECO:0000256" key="2">
    <source>
        <dbReference type="ARBA" id="ARBA00010624"/>
    </source>
</evidence>
<dbReference type="EMBL" id="SWKV01000123">
    <property type="protein sequence ID" value="KAF3031796.1"/>
    <property type="molecule type" value="Genomic_DNA"/>
</dbReference>
<evidence type="ECO:0000259" key="14">
    <source>
        <dbReference type="SMART" id="SM01098"/>
    </source>
</evidence>
<organism evidence="15 16">
    <name type="scientific">Didymella heteroderae</name>
    <dbReference type="NCBI Taxonomy" id="1769908"/>
    <lineage>
        <taxon>Eukaryota</taxon>
        <taxon>Fungi</taxon>
        <taxon>Dikarya</taxon>
        <taxon>Ascomycota</taxon>
        <taxon>Pezizomycotina</taxon>
        <taxon>Dothideomycetes</taxon>
        <taxon>Pleosporomycetidae</taxon>
        <taxon>Pleosporales</taxon>
        <taxon>Pleosporineae</taxon>
        <taxon>Didymellaceae</taxon>
        <taxon>Didymella</taxon>
    </lineage>
</organism>
<dbReference type="GO" id="GO:0006397">
    <property type="term" value="P:mRNA processing"/>
    <property type="evidence" value="ECO:0007669"/>
    <property type="project" value="UniProtKB-KW"/>
</dbReference>
<dbReference type="GO" id="GO:0004534">
    <property type="term" value="F:5'-3' RNA exonuclease activity"/>
    <property type="evidence" value="ECO:0007669"/>
    <property type="project" value="TreeGrafter"/>
</dbReference>
<dbReference type="Pfam" id="PF11718">
    <property type="entry name" value="CPSF73-100_C"/>
    <property type="match status" value="1"/>
</dbReference>
<feature type="region of interest" description="Disordered" evidence="11">
    <location>
        <begin position="536"/>
        <end position="561"/>
    </location>
</feature>
<dbReference type="InterPro" id="IPR022712">
    <property type="entry name" value="Beta_Casp"/>
</dbReference>
<keyword evidence="5" id="KW-0479">Metal-binding</keyword>
<evidence type="ECO:0000256" key="4">
    <source>
        <dbReference type="ARBA" id="ARBA00022722"/>
    </source>
</evidence>